<dbReference type="InterPro" id="IPR050979">
    <property type="entry name" value="LD-transpeptidase"/>
</dbReference>
<dbReference type="PANTHER" id="PTHR30582:SF2">
    <property type="entry name" value="L,D-TRANSPEPTIDASE YCIB-RELATED"/>
    <property type="match status" value="1"/>
</dbReference>
<evidence type="ECO:0000256" key="7">
    <source>
        <dbReference type="PROSITE-ProRule" id="PRU01373"/>
    </source>
</evidence>
<feature type="active site" description="Nucleophile" evidence="7">
    <location>
        <position position="426"/>
    </location>
</feature>
<dbReference type="PANTHER" id="PTHR30582">
    <property type="entry name" value="L,D-TRANSPEPTIDASE"/>
    <property type="match status" value="1"/>
</dbReference>
<dbReference type="Pfam" id="PF03734">
    <property type="entry name" value="YkuD"/>
    <property type="match status" value="1"/>
</dbReference>
<dbReference type="InParanoid" id="D1C5X6"/>
<dbReference type="KEGG" id="sti:Sthe_2100"/>
<keyword evidence="3" id="KW-0808">Transferase</keyword>
<dbReference type="AlphaFoldDB" id="D1C5X6"/>
<dbReference type="SUPFAM" id="SSF141523">
    <property type="entry name" value="L,D-transpeptidase catalytic domain-like"/>
    <property type="match status" value="1"/>
</dbReference>
<dbReference type="RefSeq" id="WP_012872574.1">
    <property type="nucleotide sequence ID" value="NC_013523.1"/>
</dbReference>
<dbReference type="eggNOG" id="COG1376">
    <property type="taxonomic scope" value="Bacteria"/>
</dbReference>
<dbReference type="EMBL" id="CP001823">
    <property type="protein sequence ID" value="ACZ39528.1"/>
    <property type="molecule type" value="Genomic_DNA"/>
</dbReference>
<reference evidence="10" key="1">
    <citation type="submission" date="2009-11" db="EMBL/GenBank/DDBJ databases">
        <title>The complete chromosome 1 of Sphaerobacter thermophilus DSM 20745.</title>
        <authorList>
            <person name="Lucas S."/>
            <person name="Copeland A."/>
            <person name="Lapidus A."/>
            <person name="Glavina del Rio T."/>
            <person name="Dalin E."/>
            <person name="Tice H."/>
            <person name="Bruce D."/>
            <person name="Goodwin L."/>
            <person name="Pitluck S."/>
            <person name="Kyrpides N."/>
            <person name="Mavromatis K."/>
            <person name="Ivanova N."/>
            <person name="Mikhailova N."/>
            <person name="LaButti K.M."/>
            <person name="Clum A."/>
            <person name="Sun H.I."/>
            <person name="Brettin T."/>
            <person name="Detter J.C."/>
            <person name="Han C."/>
            <person name="Larimer F."/>
            <person name="Land M."/>
            <person name="Hauser L."/>
            <person name="Markowitz V."/>
            <person name="Cheng J.F."/>
            <person name="Hugenholtz P."/>
            <person name="Woyke T."/>
            <person name="Wu D."/>
            <person name="Steenblock K."/>
            <person name="Schneider S."/>
            <person name="Pukall R."/>
            <person name="Goeker M."/>
            <person name="Klenk H.P."/>
            <person name="Eisen J.A."/>
        </authorList>
    </citation>
    <scope>NUCLEOTIDE SEQUENCE [LARGE SCALE GENOMIC DNA]</scope>
    <source>
        <strain evidence="10">ATCC 49802 / DSM 20745 / S 6022</strain>
    </source>
</reference>
<dbReference type="CDD" id="cd16913">
    <property type="entry name" value="YkuD_like"/>
    <property type="match status" value="1"/>
</dbReference>
<evidence type="ECO:0000256" key="3">
    <source>
        <dbReference type="ARBA" id="ARBA00022679"/>
    </source>
</evidence>
<dbReference type="GO" id="GO:0008360">
    <property type="term" value="P:regulation of cell shape"/>
    <property type="evidence" value="ECO:0007669"/>
    <property type="project" value="UniProtKB-UniRule"/>
</dbReference>
<protein>
    <submittedName>
        <fullName evidence="9">ErfK/YbiS/YcfS/YnhG family protein</fullName>
    </submittedName>
</protein>
<evidence type="ECO:0000256" key="2">
    <source>
        <dbReference type="ARBA" id="ARBA00005992"/>
    </source>
</evidence>
<comment type="pathway">
    <text evidence="1 7">Cell wall biogenesis; peptidoglycan biosynthesis.</text>
</comment>
<dbReference type="InterPro" id="IPR005490">
    <property type="entry name" value="LD_TPept_cat_dom"/>
</dbReference>
<dbReference type="UniPathway" id="UPA00219"/>
<evidence type="ECO:0000313" key="9">
    <source>
        <dbReference type="EMBL" id="ACZ39528.1"/>
    </source>
</evidence>
<dbReference type="HOGENOM" id="CLU_735080_0_0_0"/>
<evidence type="ECO:0000313" key="10">
    <source>
        <dbReference type="Proteomes" id="UP000002027"/>
    </source>
</evidence>
<evidence type="ECO:0000256" key="5">
    <source>
        <dbReference type="ARBA" id="ARBA00022984"/>
    </source>
</evidence>
<sequence>MHRLRRLPLLAVLIAVLISGVAGVFGAPAAQAADILPAKIYFHETGHHLSGDFLTAWQANGGLMTFGYPLTEPFVEDGMLVQYFERARFERHDQHAGTRYVVQATLLGNWVAERLRHTDPFRPLPPDTGTGGDPHRRFFPETGHSLAYGFLDYWQRHGGLYVFGYPISEEFTENGLTVQYFERARFEWHPEHRGTEFEVLLGRLGADYAASRGVSTAPVPKDSDAISAFPGLLDPDWGKAIRTHDGAVFGAITADVLNIRSAPRLDAPTVGTTYYRHPVAIRAIVEGDPVDGIPVWYQIGDGRYVAAAWVRPLVPAAPPQIYGGRWVDVNLSNFYAVAYEGSRPVYVAIITAGRDGKTPIGVFNVQYRVRNETMDSATIGIQKGQPGYYYLENVQFTQYFKDGGYAIHENYWTPPSAFGGFGSNGCIGLLLPDAEWFWNFLSVGSVVAIHY</sequence>
<dbReference type="GO" id="GO:0016740">
    <property type="term" value="F:transferase activity"/>
    <property type="evidence" value="ECO:0007669"/>
    <property type="project" value="UniProtKB-KW"/>
</dbReference>
<evidence type="ECO:0000259" key="8">
    <source>
        <dbReference type="PROSITE" id="PS52029"/>
    </source>
</evidence>
<comment type="similarity">
    <text evidence="2">Belongs to the YkuD family.</text>
</comment>
<dbReference type="GO" id="GO:0071972">
    <property type="term" value="F:peptidoglycan L,D-transpeptidase activity"/>
    <property type="evidence" value="ECO:0007669"/>
    <property type="project" value="TreeGrafter"/>
</dbReference>
<reference evidence="9 10" key="2">
    <citation type="journal article" date="2010" name="Stand. Genomic Sci.">
        <title>Complete genome sequence of Desulfohalobium retbaense type strain (HR(100)).</title>
        <authorList>
            <person name="Spring S."/>
            <person name="Nolan M."/>
            <person name="Lapidus A."/>
            <person name="Glavina Del Rio T."/>
            <person name="Copeland A."/>
            <person name="Tice H."/>
            <person name="Cheng J.F."/>
            <person name="Lucas S."/>
            <person name="Land M."/>
            <person name="Chen F."/>
            <person name="Bruce D."/>
            <person name="Goodwin L."/>
            <person name="Pitluck S."/>
            <person name="Ivanova N."/>
            <person name="Mavromatis K."/>
            <person name="Mikhailova N."/>
            <person name="Pati A."/>
            <person name="Chen A."/>
            <person name="Palaniappan K."/>
            <person name="Hauser L."/>
            <person name="Chang Y.J."/>
            <person name="Jeffries C.D."/>
            <person name="Munk C."/>
            <person name="Kiss H."/>
            <person name="Chain P."/>
            <person name="Han C."/>
            <person name="Brettin T."/>
            <person name="Detter J.C."/>
            <person name="Schuler E."/>
            <person name="Goker M."/>
            <person name="Rohde M."/>
            <person name="Bristow J."/>
            <person name="Eisen J.A."/>
            <person name="Markowitz V."/>
            <person name="Hugenholtz P."/>
            <person name="Kyrpides N.C."/>
            <person name="Klenk H.P."/>
        </authorList>
    </citation>
    <scope>NUCLEOTIDE SEQUENCE [LARGE SCALE GENOMIC DNA]</scope>
    <source>
        <strain evidence="10">ATCC 49802 / DSM 20745 / S 6022</strain>
    </source>
</reference>
<dbReference type="GO" id="GO:0018104">
    <property type="term" value="P:peptidoglycan-protein cross-linking"/>
    <property type="evidence" value="ECO:0007669"/>
    <property type="project" value="TreeGrafter"/>
</dbReference>
<dbReference type="PROSITE" id="PS52029">
    <property type="entry name" value="LD_TPASE"/>
    <property type="match status" value="1"/>
</dbReference>
<feature type="active site" description="Proton donor/acceptor" evidence="7">
    <location>
        <position position="408"/>
    </location>
</feature>
<organism evidence="9 10">
    <name type="scientific">Sphaerobacter thermophilus (strain ATCC 49802 / DSM 20745 / KCCM 41009 / NCIMB 13125 / S 6022)</name>
    <dbReference type="NCBI Taxonomy" id="479434"/>
    <lineage>
        <taxon>Bacteria</taxon>
        <taxon>Pseudomonadati</taxon>
        <taxon>Thermomicrobiota</taxon>
        <taxon>Thermomicrobia</taxon>
        <taxon>Sphaerobacterales</taxon>
        <taxon>Sphaerobacterineae</taxon>
        <taxon>Sphaerobacteraceae</taxon>
        <taxon>Sphaerobacter</taxon>
    </lineage>
</organism>
<dbReference type="STRING" id="479434.Sthe_2100"/>
<keyword evidence="10" id="KW-1185">Reference proteome</keyword>
<dbReference type="InterPro" id="IPR003646">
    <property type="entry name" value="SH3-like_bac-type"/>
</dbReference>
<evidence type="ECO:0000256" key="6">
    <source>
        <dbReference type="ARBA" id="ARBA00023316"/>
    </source>
</evidence>
<name>D1C5X6_SPHTD</name>
<dbReference type="Pfam" id="PF08239">
    <property type="entry name" value="SH3_3"/>
    <property type="match status" value="1"/>
</dbReference>
<dbReference type="GO" id="GO:0005576">
    <property type="term" value="C:extracellular region"/>
    <property type="evidence" value="ECO:0007669"/>
    <property type="project" value="TreeGrafter"/>
</dbReference>
<keyword evidence="5 7" id="KW-0573">Peptidoglycan synthesis</keyword>
<dbReference type="GO" id="GO:0071555">
    <property type="term" value="P:cell wall organization"/>
    <property type="evidence" value="ECO:0007669"/>
    <property type="project" value="UniProtKB-UniRule"/>
</dbReference>
<evidence type="ECO:0000256" key="1">
    <source>
        <dbReference type="ARBA" id="ARBA00004752"/>
    </source>
</evidence>
<keyword evidence="6 7" id="KW-0961">Cell wall biogenesis/degradation</keyword>
<dbReference type="InterPro" id="IPR038063">
    <property type="entry name" value="Transpep_catalytic_dom"/>
</dbReference>
<gene>
    <name evidence="9" type="ordered locus">Sthe_2100</name>
</gene>
<evidence type="ECO:0000256" key="4">
    <source>
        <dbReference type="ARBA" id="ARBA00022960"/>
    </source>
</evidence>
<dbReference type="Proteomes" id="UP000002027">
    <property type="component" value="Chromosome 1"/>
</dbReference>
<accession>D1C5X6</accession>
<proteinExistence type="inferred from homology"/>
<keyword evidence="4 7" id="KW-0133">Cell shape</keyword>
<feature type="domain" description="L,D-TPase catalytic" evidence="8">
    <location>
        <begin position="325"/>
        <end position="450"/>
    </location>
</feature>
<dbReference type="Gene3D" id="2.40.440.10">
    <property type="entry name" value="L,D-transpeptidase catalytic domain-like"/>
    <property type="match status" value="1"/>
</dbReference>